<organism evidence="5">
    <name type="scientific">uncultured Nocardioides sp</name>
    <dbReference type="NCBI Taxonomy" id="198441"/>
    <lineage>
        <taxon>Bacteria</taxon>
        <taxon>Bacillati</taxon>
        <taxon>Actinomycetota</taxon>
        <taxon>Actinomycetes</taxon>
        <taxon>Propionibacteriales</taxon>
        <taxon>Nocardioidaceae</taxon>
        <taxon>Nocardioides</taxon>
        <taxon>environmental samples</taxon>
    </lineage>
</organism>
<dbReference type="Gene3D" id="3.40.50.12780">
    <property type="entry name" value="N-terminal domain of ligase-like"/>
    <property type="match status" value="1"/>
</dbReference>
<dbReference type="InterPro" id="IPR025110">
    <property type="entry name" value="AMP-bd_C"/>
</dbReference>
<dbReference type="Gene3D" id="3.30.300.30">
    <property type="match status" value="1"/>
</dbReference>
<feature type="domain" description="AMP-dependent synthetase/ligase" evidence="2">
    <location>
        <begin position="63"/>
        <end position="448"/>
    </location>
</feature>
<evidence type="ECO:0000256" key="1">
    <source>
        <dbReference type="ARBA" id="ARBA00006432"/>
    </source>
</evidence>
<accession>A0A6J4NHP6</accession>
<dbReference type="PANTHER" id="PTHR43347">
    <property type="entry name" value="ACYL-COA SYNTHETASE"/>
    <property type="match status" value="1"/>
</dbReference>
<dbReference type="SUPFAM" id="SSF56801">
    <property type="entry name" value="Acetyl-CoA synthetase-like"/>
    <property type="match status" value="1"/>
</dbReference>
<dbReference type="PROSITE" id="PS00455">
    <property type="entry name" value="AMP_BINDING"/>
    <property type="match status" value="1"/>
</dbReference>
<dbReference type="Pfam" id="PF16177">
    <property type="entry name" value="ACAS_N"/>
    <property type="match status" value="1"/>
</dbReference>
<evidence type="ECO:0000259" key="3">
    <source>
        <dbReference type="Pfam" id="PF13193"/>
    </source>
</evidence>
<dbReference type="InterPro" id="IPR020845">
    <property type="entry name" value="AMP-binding_CS"/>
</dbReference>
<dbReference type="EC" id="6.2.1.1" evidence="5"/>
<proteinExistence type="inferred from homology"/>
<dbReference type="CDD" id="cd05967">
    <property type="entry name" value="PrpE"/>
    <property type="match status" value="1"/>
</dbReference>
<evidence type="ECO:0000313" key="5">
    <source>
        <dbReference type="EMBL" id="CAA9385401.1"/>
    </source>
</evidence>
<feature type="domain" description="Acetyl-coenzyme A synthetase N-terminal" evidence="4">
    <location>
        <begin position="4"/>
        <end position="58"/>
    </location>
</feature>
<dbReference type="GO" id="GO:0070013">
    <property type="term" value="C:intracellular organelle lumen"/>
    <property type="evidence" value="ECO:0007669"/>
    <property type="project" value="UniProtKB-ARBA"/>
</dbReference>
<evidence type="ECO:0000259" key="2">
    <source>
        <dbReference type="Pfam" id="PF00501"/>
    </source>
</evidence>
<dbReference type="AlphaFoldDB" id="A0A6J4NHP6"/>
<dbReference type="Pfam" id="PF00501">
    <property type="entry name" value="AMP-binding"/>
    <property type="match status" value="1"/>
</dbReference>
<gene>
    <name evidence="5" type="ORF">AVDCRST_MAG32-1950</name>
</gene>
<dbReference type="NCBIfam" id="NF001208">
    <property type="entry name" value="PRK00174.1"/>
    <property type="match status" value="1"/>
</dbReference>
<name>A0A6J4NHP6_9ACTN</name>
<dbReference type="GO" id="GO:0003987">
    <property type="term" value="F:acetate-CoA ligase activity"/>
    <property type="evidence" value="ECO:0007669"/>
    <property type="project" value="UniProtKB-EC"/>
</dbReference>
<dbReference type="FunFam" id="3.40.50.12780:FF:000011">
    <property type="entry name" value="Acetyl-coenzyme A synthetase 2-like, mitochondrial"/>
    <property type="match status" value="1"/>
</dbReference>
<comment type="similarity">
    <text evidence="1">Belongs to the ATP-dependent AMP-binding enzyme family.</text>
</comment>
<protein>
    <submittedName>
        <fullName evidence="5">Acetyl-CoA synthetase</fullName>
        <ecNumber evidence="5">6.2.1.1</ecNumber>
    </submittedName>
</protein>
<dbReference type="InterPro" id="IPR000873">
    <property type="entry name" value="AMP-dep_synth/lig_dom"/>
</dbReference>
<dbReference type="InterPro" id="IPR042099">
    <property type="entry name" value="ANL_N_sf"/>
</dbReference>
<dbReference type="Pfam" id="PF13193">
    <property type="entry name" value="AMP-binding_C"/>
    <property type="match status" value="1"/>
</dbReference>
<dbReference type="InterPro" id="IPR045851">
    <property type="entry name" value="AMP-bd_C_sf"/>
</dbReference>
<keyword evidence="5" id="KW-0436">Ligase</keyword>
<evidence type="ECO:0000259" key="4">
    <source>
        <dbReference type="Pfam" id="PF16177"/>
    </source>
</evidence>
<feature type="domain" description="AMP-binding enzyme C-terminal" evidence="3">
    <location>
        <begin position="513"/>
        <end position="591"/>
    </location>
</feature>
<dbReference type="GO" id="GO:0050218">
    <property type="term" value="F:propionate-CoA ligase activity"/>
    <property type="evidence" value="ECO:0007669"/>
    <property type="project" value="TreeGrafter"/>
</dbReference>
<dbReference type="PANTHER" id="PTHR43347:SF3">
    <property type="entry name" value="ACYL-COA SYNTHETASE SHORT-CHAIN FAMILY MEMBER 3, MITOCHONDRIAL"/>
    <property type="match status" value="1"/>
</dbReference>
<reference evidence="5" key="1">
    <citation type="submission" date="2020-02" db="EMBL/GenBank/DDBJ databases">
        <authorList>
            <person name="Meier V. D."/>
        </authorList>
    </citation>
    <scope>NUCLEOTIDE SEQUENCE</scope>
    <source>
        <strain evidence="5">AVDCRST_MAG32</strain>
    </source>
</reference>
<dbReference type="InterPro" id="IPR032387">
    <property type="entry name" value="ACAS_N"/>
</dbReference>
<dbReference type="EMBL" id="CADCUM010000079">
    <property type="protein sequence ID" value="CAA9385401.1"/>
    <property type="molecule type" value="Genomic_DNA"/>
</dbReference>
<sequence length="632" mass="68210">MGTYRETYDRSIADPEGFWLEQAARVDWIRKPQRALDDANPPFYRWFPDATLNTCFNALDRHVVRGAGDRAALVYDSPVTGSRRTYTYAELLGEVAAFAGVLHTLGVAKGDRVVIYLPMIPEAVIAMLACARIGAVHSVVFGGFAPQELAVRIDDARPTVLVTASCGIEPTRTVEYKPFVDRALELAEHAPAAVVVKQRPQLAASMVDGRDIDWDVAMRAGRTDPAAVVEVAATDPLYVLYTSGTTGRPKGIVRDNGGHAVAMAWSLPHVYGCDAGDVWWAASDVGWVVGHSYIVYAPLICGATTVLYEGKPVGTPDAGAFWRVVADHRVKALFTAPTAVRAIKKEDPEGLLVREHDLSCLETLFLAGERLDPDTYHWATDRLGVPVVDNWWQTETGWPIAANLRGLEAMPIKPGSPSVAVPGYDVTVLDTDGTPVPPGTEGAICLRLPLPPGTLPTLWGDDDRYVASYLSTHEGHYLSGDGGYVDEDGYLFVMGRTDDVINVAGHRLSTGSLEAVIAQHPAVAECAVIGVADTLKGQLPRGLVVLKAGAEVDPDRLREELVGMVRSQIGAVASFRDVEVVGGLPKTRSGKILRRTMREIADGKDVAVPSTIEDPQVLDDIRILLRRDGSAS</sequence>